<evidence type="ECO:0000256" key="4">
    <source>
        <dbReference type="ARBA" id="ARBA00022491"/>
    </source>
</evidence>
<feature type="region of interest" description="Disordered" evidence="11">
    <location>
        <begin position="854"/>
        <end position="917"/>
    </location>
</feature>
<dbReference type="Pfam" id="PF06333">
    <property type="entry name" value="Med13_C"/>
    <property type="match status" value="1"/>
</dbReference>
<evidence type="ECO:0000256" key="5">
    <source>
        <dbReference type="ARBA" id="ARBA00023015"/>
    </source>
</evidence>
<dbReference type="GO" id="GO:0045944">
    <property type="term" value="P:positive regulation of transcription by RNA polymerase II"/>
    <property type="evidence" value="ECO:0007669"/>
    <property type="project" value="TreeGrafter"/>
</dbReference>
<dbReference type="GO" id="GO:0003713">
    <property type="term" value="F:transcription coactivator activity"/>
    <property type="evidence" value="ECO:0007669"/>
    <property type="project" value="TreeGrafter"/>
</dbReference>
<name>A0A0C3DX89_9AGAM</name>
<evidence type="ECO:0000259" key="13">
    <source>
        <dbReference type="Pfam" id="PF11597"/>
    </source>
</evidence>
<evidence type="ECO:0000256" key="2">
    <source>
        <dbReference type="ARBA" id="ARBA00009354"/>
    </source>
</evidence>
<evidence type="ECO:0000313" key="15">
    <source>
        <dbReference type="Proteomes" id="UP000053989"/>
    </source>
</evidence>
<dbReference type="InParanoid" id="A0A0C3DX89"/>
<evidence type="ECO:0000256" key="6">
    <source>
        <dbReference type="ARBA" id="ARBA00023159"/>
    </source>
</evidence>
<dbReference type="STRING" id="1036808.A0A0C3DX89"/>
<dbReference type="HOGENOM" id="CLU_243920_0_0_1"/>
<dbReference type="PANTHER" id="PTHR48249">
    <property type="entry name" value="MEDIATOR OF RNA POLYMERASE II TRANSCRIPTION SUBUNIT 13"/>
    <property type="match status" value="1"/>
</dbReference>
<evidence type="ECO:0000256" key="11">
    <source>
        <dbReference type="SAM" id="MobiDB-lite"/>
    </source>
</evidence>
<feature type="compositionally biased region" description="Low complexity" evidence="11">
    <location>
        <begin position="515"/>
        <end position="526"/>
    </location>
</feature>
<feature type="compositionally biased region" description="Basic and acidic residues" evidence="11">
    <location>
        <begin position="477"/>
        <end position="490"/>
    </location>
</feature>
<evidence type="ECO:0000256" key="8">
    <source>
        <dbReference type="ARBA" id="ARBA00023242"/>
    </source>
</evidence>
<keyword evidence="6 10" id="KW-0010">Activator</keyword>
<sequence length="1570" mass="170517">MANKHDSQATAHSSAPSFNHGHSLVSPSDKLLSAVISLPVDPRVVFATYVPDNDSASCEPLELGRRFLVSRNRPLLFYDSIFPHTHVDGESSSLHAFMITSEAGTDTCLSTLKSLPMDGLQVSELSSFDPRYLYPCSSACSEQISPCAECFGSSTRSSSASDFSAANLLPRKPLRTVYSRFLEAIRTRLIDDIAEASKDPASGSSAHRLMNGLLLAASPCSNEWGADWLYHAKLRPLVHCQLEVHLASSKLEIHTHFRPTDFLPLDPTLLLPPGTPITLLPFGVPAYFLSKYTGPTSAVTSQFEQSLSGLGAGEWKLCSPAPLSEKQKRSHLNTQRQQNPAYIIAWLAVQNKQGEDKGMTIIWPSRLCISFATTSQHFAHARRALSHIPDLPPQLQPSPPLPTLSSISVDSTSDFGNGLVVPSTSVLTGRSLSRRISAPPTSDSLRAFRYMSLSKSSTIDTVASEISSYIESVAREREKERERIRREREAQLSASPKTATTPMAVPVNVPTISTTPVSSTIPTGPTAATPQSTSVGTSQSLAALTPDTNPPSVNTFYPSPPATNTKPTIQLVSSETLGADSEPPPPPAQPESSMPYSSAFDDFEAMDTSWSQPASELMNLDMSYGMPFDMNVDAITGGGGGGSGGGSRMNMDFEDSFTITEDDFDFFDRPSGATRPPGPPPVAASGLTPTVRPAVLGFPPVALHNGHAHSVPVAVPTISNASPAPGLSNTDAFTPRFSDTPALDLISTTTDSLPSPDITPCAQSVPGTPYPQQFKPLSVSSTFDPIPFAHRHKLSDSKYDMGKFALPSPPDEEDRTEPLPLASPARVRSWKQRYSAVTDPRVGVVRRLIGVKRKSLDQGRPRRPHPSWLYDDDDPPDDPESALAELDDADSDGASESDEPDFGAPSRPTTPPPAYLPLGASLLHMQFQHPYLLPLSKPLRPPGAAVAPMTIPSVVPASVPTPVSPAAALGAASEKSKSLEAAGTMIAREVVENPVFAKAWRASKLHTLPSKLTDIWSADVTALAAIMRGVHALDGPIELLSLLSQAGLEQSFIRRLEPPMLSVGKSECIVQLLPSSLRFWRKLGLAPCGGRKNVTAYLLFEDGSLKQHTAEAWLQKMSSVYNAYHLGSHALGIHSLCISNGILPLRFDSLRKSLASFIPGLPAGAVVIYVALPDSSLSLASPLLRQILSTVKRIHKMFTDRPILFQFIPEPLIIAHDLGEKGTDFEALSFSVYQRLLQRVDRTMSRAILETGEKTQAYFQEPLISLSRTIAPTVSFSQVGQPRSLDVLDRHTFLHVGYRFSSCGKWLLASCVDQRGESYDVGSWLTQDEVETSAVIQVWNFAAQFARKANIEWRLVITKLGLMSPSELDSWIHHLSATIPLCRDLPPMHITVVSADHSTTWSLLQDHRSNAGNQTPPRRMPNRDVSKAAYVDITTATTYFIYPTIRIPLPAPTTRRWADTSFVPDNEGIPGSDTLPLLPISTTILLHTATKRTGVVYPTLHIHLLHTLQSPGSSMTNSEDSTHQEITRNYHELAVLARVRGQGCDDYPLLPLHLAALEIIHDALRQEDIE</sequence>
<evidence type="ECO:0000259" key="12">
    <source>
        <dbReference type="Pfam" id="PF06333"/>
    </source>
</evidence>
<feature type="domain" description="Mediator complex subunit Med13 C-terminal" evidence="12">
    <location>
        <begin position="1261"/>
        <end position="1557"/>
    </location>
</feature>
<keyword evidence="5 10" id="KW-0805">Transcription regulation</keyword>
<feature type="compositionally biased region" description="Polar residues" evidence="11">
    <location>
        <begin position="492"/>
        <end position="501"/>
    </location>
</feature>
<comment type="function">
    <text evidence="10">Component of the SRB8-11 complex. The SRB8-11 complex is a regulatory module of the Mediator complex which is itself involved in regulation of basal and activated RNA polymerase II-dependent transcription. The SRB8-11 complex may be involved in the transcriptional repression of a subset of genes regulated by Mediator. It may inhibit the association of the Mediator complex with RNA polymerase II to form the holoenzyme complex.</text>
</comment>
<reference evidence="15" key="2">
    <citation type="submission" date="2015-01" db="EMBL/GenBank/DDBJ databases">
        <title>Evolutionary Origins and Diversification of the Mycorrhizal Mutualists.</title>
        <authorList>
            <consortium name="DOE Joint Genome Institute"/>
            <consortium name="Mycorrhizal Genomics Consortium"/>
            <person name="Kohler A."/>
            <person name="Kuo A."/>
            <person name="Nagy L.G."/>
            <person name="Floudas D."/>
            <person name="Copeland A."/>
            <person name="Barry K.W."/>
            <person name="Cichocki N."/>
            <person name="Veneault-Fourrey C."/>
            <person name="LaButti K."/>
            <person name="Lindquist E.A."/>
            <person name="Lipzen A."/>
            <person name="Lundell T."/>
            <person name="Morin E."/>
            <person name="Murat C."/>
            <person name="Riley R."/>
            <person name="Ohm R."/>
            <person name="Sun H."/>
            <person name="Tunlid A."/>
            <person name="Henrissat B."/>
            <person name="Grigoriev I.V."/>
            <person name="Hibbett D.S."/>
            <person name="Martin F."/>
        </authorList>
    </citation>
    <scope>NUCLEOTIDE SEQUENCE [LARGE SCALE GENOMIC DNA]</scope>
    <source>
        <strain evidence="15">Foug A</strain>
    </source>
</reference>
<feature type="compositionally biased region" description="Polar residues" evidence="11">
    <location>
        <begin position="528"/>
        <end position="567"/>
    </location>
</feature>
<feature type="region of interest" description="Disordered" evidence="11">
    <location>
        <begin position="576"/>
        <end position="595"/>
    </location>
</feature>
<organism evidence="14 15">
    <name type="scientific">Scleroderma citrinum Foug A</name>
    <dbReference type="NCBI Taxonomy" id="1036808"/>
    <lineage>
        <taxon>Eukaryota</taxon>
        <taxon>Fungi</taxon>
        <taxon>Dikarya</taxon>
        <taxon>Basidiomycota</taxon>
        <taxon>Agaricomycotina</taxon>
        <taxon>Agaricomycetes</taxon>
        <taxon>Agaricomycetidae</taxon>
        <taxon>Boletales</taxon>
        <taxon>Sclerodermatineae</taxon>
        <taxon>Sclerodermataceae</taxon>
        <taxon>Scleroderma</taxon>
    </lineage>
</organism>
<comment type="subunit">
    <text evidence="10">Component of the SRB8-11 complex, which itself associates with the Mediator complex.</text>
</comment>
<dbReference type="PANTHER" id="PTHR48249:SF3">
    <property type="entry name" value="MEDIATOR OF RNA POLYMERASE II TRANSCRIPTION SUBUNIT 13"/>
    <property type="match status" value="1"/>
</dbReference>
<accession>A0A0C3DX89</accession>
<reference evidence="14 15" key="1">
    <citation type="submission" date="2014-04" db="EMBL/GenBank/DDBJ databases">
        <authorList>
            <consortium name="DOE Joint Genome Institute"/>
            <person name="Kuo A."/>
            <person name="Kohler A."/>
            <person name="Nagy L.G."/>
            <person name="Floudas D."/>
            <person name="Copeland A."/>
            <person name="Barry K.W."/>
            <person name="Cichocki N."/>
            <person name="Veneault-Fourrey C."/>
            <person name="LaButti K."/>
            <person name="Lindquist E.A."/>
            <person name="Lipzen A."/>
            <person name="Lundell T."/>
            <person name="Morin E."/>
            <person name="Murat C."/>
            <person name="Sun H."/>
            <person name="Tunlid A."/>
            <person name="Henrissat B."/>
            <person name="Grigoriev I.V."/>
            <person name="Hibbett D.S."/>
            <person name="Martin F."/>
            <person name="Nordberg H.P."/>
            <person name="Cantor M.N."/>
            <person name="Hua S.X."/>
        </authorList>
    </citation>
    <scope>NUCLEOTIDE SEQUENCE [LARGE SCALE GENOMIC DNA]</scope>
    <source>
        <strain evidence="14 15">Foug A</strain>
    </source>
</reference>
<evidence type="ECO:0000313" key="14">
    <source>
        <dbReference type="EMBL" id="KIM60789.1"/>
    </source>
</evidence>
<keyword evidence="7 10" id="KW-0804">Transcription</keyword>
<evidence type="ECO:0000256" key="7">
    <source>
        <dbReference type="ARBA" id="ARBA00023163"/>
    </source>
</evidence>
<evidence type="ECO:0000256" key="9">
    <source>
        <dbReference type="ARBA" id="ARBA00032008"/>
    </source>
</evidence>
<dbReference type="Proteomes" id="UP000053989">
    <property type="component" value="Unassembled WGS sequence"/>
</dbReference>
<evidence type="ECO:0000256" key="10">
    <source>
        <dbReference type="RuleBase" id="RU364134"/>
    </source>
</evidence>
<comment type="similarity">
    <text evidence="2 10">Belongs to the Mediator complex subunit 13 family.</text>
</comment>
<comment type="subcellular location">
    <subcellularLocation>
        <location evidence="1 10">Nucleus</location>
    </subcellularLocation>
</comment>
<dbReference type="InterPro" id="IPR009401">
    <property type="entry name" value="Med13_C"/>
</dbReference>
<keyword evidence="15" id="KW-1185">Reference proteome</keyword>
<protein>
    <recommendedName>
        <fullName evidence="3 10">Mediator of RNA polymerase II transcription subunit 13</fullName>
    </recommendedName>
    <alternativeName>
        <fullName evidence="9 10">Mediator complex subunit 13</fullName>
    </alternativeName>
</protein>
<evidence type="ECO:0000256" key="1">
    <source>
        <dbReference type="ARBA" id="ARBA00004123"/>
    </source>
</evidence>
<evidence type="ECO:0000256" key="3">
    <source>
        <dbReference type="ARBA" id="ARBA00019618"/>
    </source>
</evidence>
<dbReference type="OrthoDB" id="103819at2759"/>
<feature type="region of interest" description="Disordered" evidence="11">
    <location>
        <begin position="668"/>
        <end position="688"/>
    </location>
</feature>
<proteinExistence type="inferred from homology"/>
<keyword evidence="8 10" id="KW-0539">Nucleus</keyword>
<feature type="region of interest" description="Disordered" evidence="11">
    <location>
        <begin position="800"/>
        <end position="830"/>
    </location>
</feature>
<dbReference type="GO" id="GO:0016592">
    <property type="term" value="C:mediator complex"/>
    <property type="evidence" value="ECO:0007669"/>
    <property type="project" value="InterPro"/>
</dbReference>
<keyword evidence="4 10" id="KW-0678">Repressor</keyword>
<feature type="region of interest" description="Disordered" evidence="11">
    <location>
        <begin position="515"/>
        <end position="567"/>
    </location>
</feature>
<feature type="region of interest" description="Disordered" evidence="11">
    <location>
        <begin position="477"/>
        <end position="503"/>
    </location>
</feature>
<dbReference type="Pfam" id="PF11597">
    <property type="entry name" value="Med13_N"/>
    <property type="match status" value="1"/>
</dbReference>
<feature type="domain" description="Mediator complex subunit Med13 N-terminal" evidence="13">
    <location>
        <begin position="29"/>
        <end position="369"/>
    </location>
</feature>
<dbReference type="EMBL" id="KN822058">
    <property type="protein sequence ID" value="KIM60789.1"/>
    <property type="molecule type" value="Genomic_DNA"/>
</dbReference>
<feature type="compositionally biased region" description="Acidic residues" evidence="11">
    <location>
        <begin position="870"/>
        <end position="901"/>
    </location>
</feature>
<dbReference type="InterPro" id="IPR051139">
    <property type="entry name" value="Mediator_complx_sub13"/>
</dbReference>
<dbReference type="InterPro" id="IPR021643">
    <property type="entry name" value="Mediator_Med13_N"/>
</dbReference>
<feature type="region of interest" description="Disordered" evidence="11">
    <location>
        <begin position="748"/>
        <end position="773"/>
    </location>
</feature>
<gene>
    <name evidence="14" type="ORF">SCLCIDRAFT_1216500</name>
</gene>